<accession>A0ABP7B3A0</accession>
<proteinExistence type="predicted"/>
<dbReference type="Proteomes" id="UP001500902">
    <property type="component" value="Unassembled WGS sequence"/>
</dbReference>
<protein>
    <recommendedName>
        <fullName evidence="4">Acyl-CoA carboxylase epsilon subunit</fullName>
    </recommendedName>
</protein>
<name>A0ABP7B3A0_9ACTN</name>
<reference evidence="3" key="1">
    <citation type="journal article" date="2019" name="Int. J. Syst. Evol. Microbiol.">
        <title>The Global Catalogue of Microorganisms (GCM) 10K type strain sequencing project: providing services to taxonomists for standard genome sequencing and annotation.</title>
        <authorList>
            <consortium name="The Broad Institute Genomics Platform"/>
            <consortium name="The Broad Institute Genome Sequencing Center for Infectious Disease"/>
            <person name="Wu L."/>
            <person name="Ma J."/>
        </authorList>
    </citation>
    <scope>NUCLEOTIDE SEQUENCE [LARGE SCALE GENOMIC DNA]</scope>
    <source>
        <strain evidence="3">JCM 16904</strain>
    </source>
</reference>
<dbReference type="EMBL" id="BAAAZP010000009">
    <property type="protein sequence ID" value="GAA3646944.1"/>
    <property type="molecule type" value="Genomic_DNA"/>
</dbReference>
<gene>
    <name evidence="2" type="ORF">GCM10022224_007190</name>
</gene>
<feature type="region of interest" description="Disordered" evidence="1">
    <location>
        <begin position="55"/>
        <end position="89"/>
    </location>
</feature>
<evidence type="ECO:0008006" key="4">
    <source>
        <dbReference type="Google" id="ProtNLM"/>
    </source>
</evidence>
<keyword evidence="3" id="KW-1185">Reference proteome</keyword>
<organism evidence="2 3">
    <name type="scientific">Nonomuraea antimicrobica</name>
    <dbReference type="NCBI Taxonomy" id="561173"/>
    <lineage>
        <taxon>Bacteria</taxon>
        <taxon>Bacillati</taxon>
        <taxon>Actinomycetota</taxon>
        <taxon>Actinomycetes</taxon>
        <taxon>Streptosporangiales</taxon>
        <taxon>Streptosporangiaceae</taxon>
        <taxon>Nonomuraea</taxon>
    </lineage>
</organism>
<evidence type="ECO:0000256" key="1">
    <source>
        <dbReference type="SAM" id="MobiDB-lite"/>
    </source>
</evidence>
<sequence>MTPADRERPAVTSPERERPAVPFTAVAMCVTRGVPTLEEWAPLVVALHLVRSAPVSPPVRRGPRRLPRGPLLPGPDGWRESSWSLGGQL</sequence>
<comment type="caution">
    <text evidence="2">The sequence shown here is derived from an EMBL/GenBank/DDBJ whole genome shotgun (WGS) entry which is preliminary data.</text>
</comment>
<evidence type="ECO:0000313" key="2">
    <source>
        <dbReference type="EMBL" id="GAA3646944.1"/>
    </source>
</evidence>
<evidence type="ECO:0000313" key="3">
    <source>
        <dbReference type="Proteomes" id="UP001500902"/>
    </source>
</evidence>